<dbReference type="EC" id="3.1.3.11" evidence="8"/>
<keyword evidence="16" id="KW-0576">Peroxisome</keyword>
<evidence type="ECO:0000256" key="5">
    <source>
        <dbReference type="ARBA" id="ARBA00004872"/>
    </source>
</evidence>
<dbReference type="InterPro" id="IPR002155">
    <property type="entry name" value="Thiolase"/>
</dbReference>
<comment type="subcellular location">
    <subcellularLocation>
        <location evidence="4">Peroxisome</location>
    </subcellularLocation>
</comment>
<evidence type="ECO:0000256" key="17">
    <source>
        <dbReference type="ARBA" id="ARBA00023277"/>
    </source>
</evidence>
<dbReference type="CDD" id="cd00354">
    <property type="entry name" value="FBPase"/>
    <property type="match status" value="1"/>
</dbReference>
<dbReference type="InterPro" id="IPR020617">
    <property type="entry name" value="Thiolase_C"/>
</dbReference>
<dbReference type="Pfam" id="PF18913">
    <property type="entry name" value="FBPase_C"/>
    <property type="match status" value="1"/>
</dbReference>
<evidence type="ECO:0000256" key="21">
    <source>
        <dbReference type="ARBA" id="ARBA00070480"/>
    </source>
</evidence>
<dbReference type="PROSITE" id="PS00737">
    <property type="entry name" value="THIOLASE_2"/>
    <property type="match status" value="1"/>
</dbReference>
<dbReference type="Gene3D" id="3.30.540.10">
    <property type="entry name" value="Fructose-1,6-Bisphosphatase, subunit A, domain 1"/>
    <property type="match status" value="1"/>
</dbReference>
<dbReference type="PIRSF" id="PIRSF500210">
    <property type="entry name" value="FBPtase"/>
    <property type="match status" value="1"/>
</dbReference>
<dbReference type="Pfam" id="PF00316">
    <property type="entry name" value="FBPase"/>
    <property type="match status" value="1"/>
</dbReference>
<evidence type="ECO:0000256" key="11">
    <source>
        <dbReference type="ARBA" id="ARBA00022801"/>
    </source>
</evidence>
<dbReference type="PIRSF" id="PIRSF000904">
    <property type="entry name" value="FBPtase_SBPase"/>
    <property type="match status" value="1"/>
</dbReference>
<organism evidence="27 28">
    <name type="scientific">Podospora aff. communis PSN243</name>
    <dbReference type="NCBI Taxonomy" id="3040156"/>
    <lineage>
        <taxon>Eukaryota</taxon>
        <taxon>Fungi</taxon>
        <taxon>Dikarya</taxon>
        <taxon>Ascomycota</taxon>
        <taxon>Pezizomycotina</taxon>
        <taxon>Sordariomycetes</taxon>
        <taxon>Sordariomycetidae</taxon>
        <taxon>Sordariales</taxon>
        <taxon>Podosporaceae</taxon>
        <taxon>Podospora</taxon>
    </lineage>
</organism>
<dbReference type="GO" id="GO:0046872">
    <property type="term" value="F:metal ion binding"/>
    <property type="evidence" value="ECO:0007669"/>
    <property type="project" value="UniProtKB-KW"/>
</dbReference>
<dbReference type="GO" id="GO:0005777">
    <property type="term" value="C:peroxisome"/>
    <property type="evidence" value="ECO:0007669"/>
    <property type="project" value="UniProtKB-SubCell"/>
</dbReference>
<comment type="catalytic activity">
    <reaction evidence="20">
        <text>an acyl-CoA + acetyl-CoA = a 3-oxoacyl-CoA + CoA</text>
        <dbReference type="Rhea" id="RHEA:21564"/>
        <dbReference type="ChEBI" id="CHEBI:57287"/>
        <dbReference type="ChEBI" id="CHEBI:57288"/>
        <dbReference type="ChEBI" id="CHEBI:58342"/>
        <dbReference type="ChEBI" id="CHEBI:90726"/>
        <dbReference type="EC" id="2.3.1.16"/>
    </reaction>
</comment>
<evidence type="ECO:0000256" key="14">
    <source>
        <dbReference type="ARBA" id="ARBA00022946"/>
    </source>
</evidence>
<feature type="domain" description="Thiolase N-terminal" evidence="23">
    <location>
        <begin position="375"/>
        <end position="630"/>
    </location>
</feature>
<evidence type="ECO:0000256" key="1">
    <source>
        <dbReference type="ARBA" id="ARBA00001273"/>
    </source>
</evidence>
<keyword evidence="10" id="KW-0479">Metal-binding</keyword>
<name>A0AAV9GZX2_9PEZI</name>
<evidence type="ECO:0000256" key="7">
    <source>
        <dbReference type="ARBA" id="ARBA00010982"/>
    </source>
</evidence>
<dbReference type="InterPro" id="IPR044015">
    <property type="entry name" value="FBPase_C_dom"/>
</dbReference>
<dbReference type="EMBL" id="MU865918">
    <property type="protein sequence ID" value="KAK4453910.1"/>
    <property type="molecule type" value="Genomic_DNA"/>
</dbReference>
<evidence type="ECO:0000256" key="4">
    <source>
        <dbReference type="ARBA" id="ARBA00004275"/>
    </source>
</evidence>
<reference evidence="27" key="2">
    <citation type="submission" date="2023-05" db="EMBL/GenBank/DDBJ databases">
        <authorList>
            <consortium name="Lawrence Berkeley National Laboratory"/>
            <person name="Steindorff A."/>
            <person name="Hensen N."/>
            <person name="Bonometti L."/>
            <person name="Westerberg I."/>
            <person name="Brannstrom I.O."/>
            <person name="Guillou S."/>
            <person name="Cros-Aarteil S."/>
            <person name="Calhoun S."/>
            <person name="Haridas S."/>
            <person name="Kuo A."/>
            <person name="Mondo S."/>
            <person name="Pangilinan J."/>
            <person name="Riley R."/>
            <person name="Labutti K."/>
            <person name="Andreopoulos B."/>
            <person name="Lipzen A."/>
            <person name="Chen C."/>
            <person name="Yanf M."/>
            <person name="Daum C."/>
            <person name="Ng V."/>
            <person name="Clum A."/>
            <person name="Ohm R."/>
            <person name="Martin F."/>
            <person name="Silar P."/>
            <person name="Natvig D."/>
            <person name="Lalanne C."/>
            <person name="Gautier V."/>
            <person name="Ament-Velasquez S.L."/>
            <person name="Kruys A."/>
            <person name="Hutchinson M.I."/>
            <person name="Powell A.J."/>
            <person name="Barry K."/>
            <person name="Miller A.N."/>
            <person name="Grigoriev I.V."/>
            <person name="Debuchy R."/>
            <person name="Gladieux P."/>
            <person name="Thoren M.H."/>
            <person name="Johannesson H."/>
        </authorList>
    </citation>
    <scope>NUCLEOTIDE SEQUENCE</scope>
    <source>
        <strain evidence="27">PSN243</strain>
    </source>
</reference>
<dbReference type="GO" id="GO:0042132">
    <property type="term" value="F:fructose 1,6-bisphosphate 1-phosphatase activity"/>
    <property type="evidence" value="ECO:0007669"/>
    <property type="project" value="UniProtKB-EC"/>
</dbReference>
<dbReference type="NCBIfam" id="NF006778">
    <property type="entry name" value="PRK09293.1-1"/>
    <property type="match status" value="1"/>
</dbReference>
<evidence type="ECO:0000256" key="16">
    <source>
        <dbReference type="ARBA" id="ARBA00023140"/>
    </source>
</evidence>
<evidence type="ECO:0000256" key="15">
    <source>
        <dbReference type="ARBA" id="ARBA00023098"/>
    </source>
</evidence>
<dbReference type="SUPFAM" id="SSF56655">
    <property type="entry name" value="Carbohydrate phosphatase"/>
    <property type="match status" value="1"/>
</dbReference>
<keyword evidence="14" id="KW-0809">Transit peptide</keyword>
<comment type="pathway">
    <text evidence="5">Lipid metabolism; fatty acid metabolism.</text>
</comment>
<gene>
    <name evidence="27" type="ORF">QBC34DRAFT_445984</name>
</gene>
<evidence type="ECO:0000259" key="25">
    <source>
        <dbReference type="Pfam" id="PF02803"/>
    </source>
</evidence>
<dbReference type="SUPFAM" id="SSF53901">
    <property type="entry name" value="Thiolase-like"/>
    <property type="match status" value="2"/>
</dbReference>
<dbReference type="Gene3D" id="3.40.47.10">
    <property type="match status" value="2"/>
</dbReference>
<dbReference type="InterPro" id="IPR020616">
    <property type="entry name" value="Thiolase_N"/>
</dbReference>
<dbReference type="InterPro" id="IPR000146">
    <property type="entry name" value="FBPase_class-1"/>
</dbReference>
<sequence>MAYPNGNGDVTPPVMEKINTNIVTLTRFLTEEQIKHKEATGDFTLLCHALQFSFKSIAYYIRRATLVNLTGLAGSSNTTGDDQKKLDVISNDLFIEAMRSSGKVAMLVSEEEENVIYFKDAKNARYAVACDPIDGSSNLDAGVSVGTIFAIHKLADDSTGTHADILKPGTELVAAGFTMYGASAQLVITMKGGSVNGFTLDNGLGEFILTHPDMRLPKKRAIYSVNEGNSLYWEDNVKAYFESLKQAPEGGKPYSARYIGSMVADAYRTLLYGGIFAYPADKKSPKGKLRILYECAPMAMVFENAGGQAVDSNMNRMLEVVPEHIHDKAGIFMGSYDEVEKVKAFHKKLSALGNQLSGGAAGGKAKILEKNADDIVVTAALRTAICRGGKGSFKDTAAADLMAGALAGIIERSGINPALVEDICVGTVLAPGGGATEMRAASLVAGFPDTAAVRTLNRQCSSGLQACVDVANQIRAGMIEIGIGAGVESMSTQYGPRAVTEFSDLLESHPEAANCKVPMGVLSEDMAKARGVTRASQDAFAAASFQKAGKAQAEGLFKEEIHPIKVKFEDPKSGETKEIVVDKDDGIRPGVTAESLGKIRPAFAKDGSIHAGNASQVSDGAAAVLLMKRSTAEKLGQKILGKFVAASIVGVAPLLMGIGPWKAIPKVFELTGLTKEDVDIFEINEAFASQCLWCANELGIPQEKINPKGGAIAFGHPLGCTGARQVSTLLYELKRRNQKIGVTSMCVGTGMGMAAVWVAE</sequence>
<dbReference type="CDD" id="cd00751">
    <property type="entry name" value="thiolase"/>
    <property type="match status" value="1"/>
</dbReference>
<feature type="domain" description="Thiolase C-terminal" evidence="25">
    <location>
        <begin position="638"/>
        <end position="756"/>
    </location>
</feature>
<evidence type="ECO:0000256" key="20">
    <source>
        <dbReference type="ARBA" id="ARBA00047605"/>
    </source>
</evidence>
<protein>
    <recommendedName>
        <fullName evidence="21">Fructose-1,6-bisphosphatase</fullName>
        <ecNumber evidence="19">2.3.1.16</ecNumber>
        <ecNumber evidence="8">3.1.3.11</ecNumber>
    </recommendedName>
</protein>
<dbReference type="HAMAP" id="MF_01855">
    <property type="entry name" value="FBPase_class1"/>
    <property type="match status" value="1"/>
</dbReference>
<dbReference type="GO" id="GO:0003988">
    <property type="term" value="F:acetyl-CoA C-acyltransferase activity"/>
    <property type="evidence" value="ECO:0007669"/>
    <property type="project" value="UniProtKB-EC"/>
</dbReference>
<evidence type="ECO:0000313" key="27">
    <source>
        <dbReference type="EMBL" id="KAK4453910.1"/>
    </source>
</evidence>
<evidence type="ECO:0000259" key="23">
    <source>
        <dbReference type="Pfam" id="PF00108"/>
    </source>
</evidence>
<evidence type="ECO:0000259" key="24">
    <source>
        <dbReference type="Pfam" id="PF00316"/>
    </source>
</evidence>
<comment type="similarity">
    <text evidence="6 22">Belongs to the FBPase class 1 family.</text>
</comment>
<keyword evidence="11 22" id="KW-0378">Hydrolase</keyword>
<dbReference type="EC" id="2.3.1.16" evidence="19"/>
<dbReference type="InterPro" id="IPR033391">
    <property type="entry name" value="FBPase_N"/>
</dbReference>
<dbReference type="InterPro" id="IPR020610">
    <property type="entry name" value="Thiolase_AS"/>
</dbReference>
<evidence type="ECO:0000313" key="28">
    <source>
        <dbReference type="Proteomes" id="UP001321760"/>
    </source>
</evidence>
<feature type="domain" description="Fructose-1-6-bisphosphatase class I N-terminal" evidence="24">
    <location>
        <begin position="24"/>
        <end position="212"/>
    </location>
</feature>
<dbReference type="InterPro" id="IPR020548">
    <property type="entry name" value="Fructose_bisphosphatase_AS"/>
</dbReference>
<dbReference type="InterPro" id="IPR028343">
    <property type="entry name" value="FBPtase"/>
</dbReference>
<accession>A0AAV9GZX2</accession>
<dbReference type="NCBIfam" id="TIGR01930">
    <property type="entry name" value="AcCoA-C-Actrans"/>
    <property type="match status" value="1"/>
</dbReference>
<evidence type="ECO:0000256" key="10">
    <source>
        <dbReference type="ARBA" id="ARBA00022723"/>
    </source>
</evidence>
<dbReference type="FunFam" id="3.40.190.80:FF:000001">
    <property type="entry name" value="Fructose-1,6-bisphosphatase class 1"/>
    <property type="match status" value="1"/>
</dbReference>
<dbReference type="Proteomes" id="UP001321760">
    <property type="component" value="Unassembled WGS sequence"/>
</dbReference>
<dbReference type="Gene3D" id="3.40.190.80">
    <property type="match status" value="1"/>
</dbReference>
<dbReference type="PANTHER" id="PTHR43853">
    <property type="entry name" value="3-KETOACYL-COA THIOLASE, PEROXISOMAL"/>
    <property type="match status" value="1"/>
</dbReference>
<dbReference type="GO" id="GO:0005975">
    <property type="term" value="P:carbohydrate metabolic process"/>
    <property type="evidence" value="ECO:0007669"/>
    <property type="project" value="InterPro"/>
</dbReference>
<evidence type="ECO:0000259" key="26">
    <source>
        <dbReference type="Pfam" id="PF18913"/>
    </source>
</evidence>
<dbReference type="GO" id="GO:0010124">
    <property type="term" value="P:phenylacetate catabolic process"/>
    <property type="evidence" value="ECO:0007669"/>
    <property type="project" value="TreeGrafter"/>
</dbReference>
<evidence type="ECO:0000256" key="3">
    <source>
        <dbReference type="ARBA" id="ARBA00001958"/>
    </source>
</evidence>
<keyword evidence="15" id="KW-0443">Lipid metabolism</keyword>
<feature type="domain" description="Fructose-1-6-bisphosphatase class 1 C-terminal" evidence="26">
    <location>
        <begin position="216"/>
        <end position="346"/>
    </location>
</feature>
<dbReference type="GO" id="GO:0006635">
    <property type="term" value="P:fatty acid beta-oxidation"/>
    <property type="evidence" value="ECO:0007669"/>
    <property type="project" value="TreeGrafter"/>
</dbReference>
<keyword evidence="12" id="KW-0276">Fatty acid metabolism</keyword>
<dbReference type="PROSITE" id="PS00099">
    <property type="entry name" value="THIOLASE_3"/>
    <property type="match status" value="1"/>
</dbReference>
<evidence type="ECO:0000256" key="8">
    <source>
        <dbReference type="ARBA" id="ARBA00013093"/>
    </source>
</evidence>
<dbReference type="PROSITE" id="PS00124">
    <property type="entry name" value="FBPASE"/>
    <property type="match status" value="1"/>
</dbReference>
<proteinExistence type="inferred from homology"/>
<keyword evidence="18" id="KW-0012">Acyltransferase</keyword>
<dbReference type="PANTHER" id="PTHR43853:SF8">
    <property type="entry name" value="3-KETOACYL-COA THIOLASE, PEROXISOMAL"/>
    <property type="match status" value="1"/>
</dbReference>
<dbReference type="PRINTS" id="PR00115">
    <property type="entry name" value="F16BPHPHTASE"/>
</dbReference>
<evidence type="ECO:0000256" key="9">
    <source>
        <dbReference type="ARBA" id="ARBA00022679"/>
    </source>
</evidence>
<evidence type="ECO:0000256" key="19">
    <source>
        <dbReference type="ARBA" id="ARBA00024073"/>
    </source>
</evidence>
<keyword evidence="28" id="KW-1185">Reference proteome</keyword>
<comment type="cofactor">
    <cofactor evidence="2">
        <name>Mg(2+)</name>
        <dbReference type="ChEBI" id="CHEBI:18420"/>
    </cofactor>
</comment>
<evidence type="ECO:0000256" key="6">
    <source>
        <dbReference type="ARBA" id="ARBA00010941"/>
    </source>
</evidence>
<evidence type="ECO:0000256" key="12">
    <source>
        <dbReference type="ARBA" id="ARBA00022832"/>
    </source>
</evidence>
<dbReference type="AlphaFoldDB" id="A0AAV9GZX2"/>
<evidence type="ECO:0000256" key="13">
    <source>
        <dbReference type="ARBA" id="ARBA00022842"/>
    </source>
</evidence>
<comment type="catalytic activity">
    <reaction evidence="1">
        <text>beta-D-fructose 1,6-bisphosphate + H2O = beta-D-fructose 6-phosphate + phosphate</text>
        <dbReference type="Rhea" id="RHEA:11064"/>
        <dbReference type="ChEBI" id="CHEBI:15377"/>
        <dbReference type="ChEBI" id="CHEBI:32966"/>
        <dbReference type="ChEBI" id="CHEBI:43474"/>
        <dbReference type="ChEBI" id="CHEBI:57634"/>
        <dbReference type="EC" id="3.1.3.11"/>
    </reaction>
</comment>
<evidence type="ECO:0000256" key="2">
    <source>
        <dbReference type="ARBA" id="ARBA00001946"/>
    </source>
</evidence>
<comment type="caution">
    <text evidence="27">The sequence shown here is derived from an EMBL/GenBank/DDBJ whole genome shotgun (WGS) entry which is preliminary data.</text>
</comment>
<dbReference type="Pfam" id="PF02803">
    <property type="entry name" value="Thiolase_C"/>
    <property type="match status" value="1"/>
</dbReference>
<comment type="similarity">
    <text evidence="7">Belongs to the thiolase-like superfamily. Thiolase family.</text>
</comment>
<keyword evidence="13" id="KW-0460">Magnesium</keyword>
<dbReference type="InterPro" id="IPR020613">
    <property type="entry name" value="Thiolase_CS"/>
</dbReference>
<dbReference type="Pfam" id="PF00108">
    <property type="entry name" value="Thiolase_N"/>
    <property type="match status" value="1"/>
</dbReference>
<keyword evidence="17 22" id="KW-0119">Carbohydrate metabolism</keyword>
<evidence type="ECO:0000256" key="22">
    <source>
        <dbReference type="RuleBase" id="RU000508"/>
    </source>
</evidence>
<dbReference type="InterPro" id="IPR016039">
    <property type="entry name" value="Thiolase-like"/>
</dbReference>
<dbReference type="FunFam" id="3.30.540.10:FF:000009">
    <property type="entry name" value="Fructose-1,6-bisphosphatase"/>
    <property type="match status" value="1"/>
</dbReference>
<reference evidence="27" key="1">
    <citation type="journal article" date="2023" name="Mol. Phylogenet. Evol.">
        <title>Genome-scale phylogeny and comparative genomics of the fungal order Sordariales.</title>
        <authorList>
            <person name="Hensen N."/>
            <person name="Bonometti L."/>
            <person name="Westerberg I."/>
            <person name="Brannstrom I.O."/>
            <person name="Guillou S."/>
            <person name="Cros-Aarteil S."/>
            <person name="Calhoun S."/>
            <person name="Haridas S."/>
            <person name="Kuo A."/>
            <person name="Mondo S."/>
            <person name="Pangilinan J."/>
            <person name="Riley R."/>
            <person name="LaButti K."/>
            <person name="Andreopoulos B."/>
            <person name="Lipzen A."/>
            <person name="Chen C."/>
            <person name="Yan M."/>
            <person name="Daum C."/>
            <person name="Ng V."/>
            <person name="Clum A."/>
            <person name="Steindorff A."/>
            <person name="Ohm R.A."/>
            <person name="Martin F."/>
            <person name="Silar P."/>
            <person name="Natvig D.O."/>
            <person name="Lalanne C."/>
            <person name="Gautier V."/>
            <person name="Ament-Velasquez S.L."/>
            <person name="Kruys A."/>
            <person name="Hutchinson M.I."/>
            <person name="Powell A.J."/>
            <person name="Barry K."/>
            <person name="Miller A.N."/>
            <person name="Grigoriev I.V."/>
            <person name="Debuchy R."/>
            <person name="Gladieux P."/>
            <person name="Hiltunen Thoren M."/>
            <person name="Johannesson H."/>
        </authorList>
    </citation>
    <scope>NUCLEOTIDE SEQUENCE</scope>
    <source>
        <strain evidence="27">PSN243</strain>
    </source>
</reference>
<evidence type="ECO:0000256" key="18">
    <source>
        <dbReference type="ARBA" id="ARBA00023315"/>
    </source>
</evidence>
<dbReference type="InterPro" id="IPR050215">
    <property type="entry name" value="Thiolase-like_sf_Thiolase"/>
</dbReference>
<comment type="cofactor">
    <cofactor evidence="3">
        <name>K(+)</name>
        <dbReference type="ChEBI" id="CHEBI:29103"/>
    </cofactor>
</comment>
<keyword evidence="9" id="KW-0808">Transferase</keyword>